<dbReference type="GO" id="GO:0015250">
    <property type="term" value="F:water channel activity"/>
    <property type="evidence" value="ECO:0007669"/>
    <property type="project" value="InterPro"/>
</dbReference>
<protein>
    <submittedName>
        <fullName evidence="10">Aquaporin SIP1-1</fullName>
    </submittedName>
</protein>
<evidence type="ECO:0000256" key="7">
    <source>
        <dbReference type="ARBA" id="ARBA00024030"/>
    </source>
</evidence>
<name>A0A0D2LDQ1_9CHLO</name>
<comment type="subcellular location">
    <subcellularLocation>
        <location evidence="1">Membrane</location>
        <topology evidence="1">Multi-pass membrane protein</topology>
    </subcellularLocation>
</comment>
<dbReference type="OrthoDB" id="3222at2759"/>
<dbReference type="PANTHER" id="PTHR46739:SF3">
    <property type="entry name" value="AQUAPORIN SIP1-1"/>
    <property type="match status" value="1"/>
</dbReference>
<evidence type="ECO:0000256" key="9">
    <source>
        <dbReference type="SAM" id="Phobius"/>
    </source>
</evidence>
<evidence type="ECO:0000256" key="4">
    <source>
        <dbReference type="ARBA" id="ARBA00022737"/>
    </source>
</evidence>
<dbReference type="PANTHER" id="PTHR46739">
    <property type="entry name" value="AQUAPORIN SIP1-1"/>
    <property type="match status" value="1"/>
</dbReference>
<dbReference type="SUPFAM" id="SSF81338">
    <property type="entry name" value="Aquaporin-like"/>
    <property type="match status" value="1"/>
</dbReference>
<reference evidence="10 11" key="1">
    <citation type="journal article" date="2013" name="BMC Genomics">
        <title>Reconstruction of the lipid metabolism for the microalga Monoraphidium neglectum from its genome sequence reveals characteristics suitable for biofuel production.</title>
        <authorList>
            <person name="Bogen C."/>
            <person name="Al-Dilaimi A."/>
            <person name="Albersmeier A."/>
            <person name="Wichmann J."/>
            <person name="Grundmann M."/>
            <person name="Rupp O."/>
            <person name="Lauersen K.J."/>
            <person name="Blifernez-Klassen O."/>
            <person name="Kalinowski J."/>
            <person name="Goesmann A."/>
            <person name="Mussgnug J.H."/>
            <person name="Kruse O."/>
        </authorList>
    </citation>
    <scope>NUCLEOTIDE SEQUENCE [LARGE SCALE GENOMIC DNA]</scope>
    <source>
        <strain evidence="10 11">SAG 48.87</strain>
    </source>
</reference>
<proteinExistence type="inferred from homology"/>
<keyword evidence="3 8" id="KW-0812">Transmembrane</keyword>
<keyword evidence="4" id="KW-0677">Repeat</keyword>
<dbReference type="GeneID" id="25735999"/>
<dbReference type="Proteomes" id="UP000054498">
    <property type="component" value="Unassembled WGS sequence"/>
</dbReference>
<dbReference type="InterPro" id="IPR044222">
    <property type="entry name" value="SIP1-1/2-like"/>
</dbReference>
<dbReference type="EMBL" id="KK100598">
    <property type="protein sequence ID" value="KIZ04839.1"/>
    <property type="molecule type" value="Genomic_DNA"/>
</dbReference>
<dbReference type="PRINTS" id="PR00783">
    <property type="entry name" value="MINTRINSICP"/>
</dbReference>
<feature type="transmembrane region" description="Helical" evidence="9">
    <location>
        <begin position="107"/>
        <end position="127"/>
    </location>
</feature>
<feature type="transmembrane region" description="Helical" evidence="9">
    <location>
        <begin position="147"/>
        <end position="168"/>
    </location>
</feature>
<feature type="transmembrane region" description="Helical" evidence="9">
    <location>
        <begin position="180"/>
        <end position="204"/>
    </location>
</feature>
<feature type="transmembrane region" description="Helical" evidence="9">
    <location>
        <begin position="224"/>
        <end position="244"/>
    </location>
</feature>
<evidence type="ECO:0000256" key="1">
    <source>
        <dbReference type="ARBA" id="ARBA00004141"/>
    </source>
</evidence>
<keyword evidence="11" id="KW-1185">Reference proteome</keyword>
<organism evidence="10 11">
    <name type="scientific">Monoraphidium neglectum</name>
    <dbReference type="NCBI Taxonomy" id="145388"/>
    <lineage>
        <taxon>Eukaryota</taxon>
        <taxon>Viridiplantae</taxon>
        <taxon>Chlorophyta</taxon>
        <taxon>core chlorophytes</taxon>
        <taxon>Chlorophyceae</taxon>
        <taxon>CS clade</taxon>
        <taxon>Sphaeropleales</taxon>
        <taxon>Selenastraceae</taxon>
        <taxon>Monoraphidium</taxon>
    </lineage>
</organism>
<dbReference type="InterPro" id="IPR000425">
    <property type="entry name" value="MIP"/>
</dbReference>
<dbReference type="KEGG" id="mng:MNEG_3121"/>
<dbReference type="STRING" id="145388.A0A0D2LDQ1"/>
<dbReference type="Pfam" id="PF00230">
    <property type="entry name" value="MIP"/>
    <property type="match status" value="1"/>
</dbReference>
<feature type="transmembrane region" description="Helical" evidence="9">
    <location>
        <begin position="62"/>
        <end position="86"/>
    </location>
</feature>
<evidence type="ECO:0000256" key="2">
    <source>
        <dbReference type="ARBA" id="ARBA00022448"/>
    </source>
</evidence>
<evidence type="ECO:0000256" key="6">
    <source>
        <dbReference type="ARBA" id="ARBA00023136"/>
    </source>
</evidence>
<evidence type="ECO:0000256" key="8">
    <source>
        <dbReference type="RuleBase" id="RU000477"/>
    </source>
</evidence>
<dbReference type="AlphaFoldDB" id="A0A0D2LDQ1"/>
<evidence type="ECO:0000313" key="11">
    <source>
        <dbReference type="Proteomes" id="UP000054498"/>
    </source>
</evidence>
<gene>
    <name evidence="10" type="ORF">MNEG_3121</name>
</gene>
<feature type="transmembrane region" description="Helical" evidence="9">
    <location>
        <begin position="21"/>
        <end position="42"/>
    </location>
</feature>
<accession>A0A0D2LDQ1</accession>
<evidence type="ECO:0000256" key="3">
    <source>
        <dbReference type="ARBA" id="ARBA00022692"/>
    </source>
</evidence>
<dbReference type="RefSeq" id="XP_013903858.1">
    <property type="nucleotide sequence ID" value="XM_014048404.1"/>
</dbReference>
<evidence type="ECO:0000256" key="5">
    <source>
        <dbReference type="ARBA" id="ARBA00022989"/>
    </source>
</evidence>
<keyword evidence="2 8" id="KW-0813">Transport</keyword>
<keyword evidence="5 9" id="KW-1133">Transmembrane helix</keyword>
<dbReference type="GO" id="GO:0016020">
    <property type="term" value="C:membrane"/>
    <property type="evidence" value="ECO:0007669"/>
    <property type="project" value="UniProtKB-SubCell"/>
</dbReference>
<comment type="similarity">
    <text evidence="7">Belongs to the MIP/aquaporin (TC 1.A.8) family. SIP (TC 1.A.8.10) subfamily.</text>
</comment>
<sequence>MTSSSLERRAASRRKKSKDDTWWQMLIAGDFSMSCIFVALMSLTAEVAEALAGITGLGEFPLSIAITVVSLIIFGPICGLFGGAMFNPVHNVAFIAAGKDSVKLNTARMVAQIVGAALGAFLAVSMLPEFLKDHFHKLPGGLAAGVSLPVGMACEAVLGCVLNLVVLYSMETSSKVLSQVLPLLATVALILAGSVFSGPGLNPAMTFSFFVHYSDNRSALEHALLYWAAPFAGALAGGLLWRLLHGPGVGAAPAKKAAAKKRAE</sequence>
<evidence type="ECO:0000313" key="10">
    <source>
        <dbReference type="EMBL" id="KIZ04839.1"/>
    </source>
</evidence>
<dbReference type="InterPro" id="IPR023271">
    <property type="entry name" value="Aquaporin-like"/>
</dbReference>
<dbReference type="Gene3D" id="1.20.1080.10">
    <property type="entry name" value="Glycerol uptake facilitator protein"/>
    <property type="match status" value="1"/>
</dbReference>
<keyword evidence="6 9" id="KW-0472">Membrane</keyword>